<dbReference type="GO" id="GO:0005524">
    <property type="term" value="F:ATP binding"/>
    <property type="evidence" value="ECO:0007669"/>
    <property type="project" value="UniProtKB-KW"/>
</dbReference>
<accession>A0A7W5DQV3</accession>
<dbReference type="Proteomes" id="UP000544222">
    <property type="component" value="Unassembled WGS sequence"/>
</dbReference>
<dbReference type="GO" id="GO:0016887">
    <property type="term" value="F:ATP hydrolysis activity"/>
    <property type="evidence" value="ECO:0007669"/>
    <property type="project" value="InterPro"/>
</dbReference>
<evidence type="ECO:0000259" key="10">
    <source>
        <dbReference type="PROSITE" id="PS50893"/>
    </source>
</evidence>
<keyword evidence="12" id="KW-1185">Reference proteome</keyword>
<gene>
    <name evidence="11" type="ORF">FHX64_001583</name>
</gene>
<dbReference type="InterPro" id="IPR003439">
    <property type="entry name" value="ABC_transporter-like_ATP-bd"/>
</dbReference>
<evidence type="ECO:0000256" key="1">
    <source>
        <dbReference type="ARBA" id="ARBA00004202"/>
    </source>
</evidence>
<dbReference type="GO" id="GO:0005886">
    <property type="term" value="C:plasma membrane"/>
    <property type="evidence" value="ECO:0007669"/>
    <property type="project" value="UniProtKB-SubCell"/>
</dbReference>
<dbReference type="CDD" id="cd03214">
    <property type="entry name" value="ABC_Iron-Siderophores_B12_Hemin"/>
    <property type="match status" value="1"/>
</dbReference>
<proteinExistence type="predicted"/>
<evidence type="ECO:0000256" key="6">
    <source>
        <dbReference type="ARBA" id="ARBA00022840"/>
    </source>
</evidence>
<dbReference type="PANTHER" id="PTHR42771">
    <property type="entry name" value="IRON(3+)-HYDROXAMATE IMPORT ATP-BINDING PROTEIN FHUC"/>
    <property type="match status" value="1"/>
</dbReference>
<keyword evidence="2" id="KW-0813">Transport</keyword>
<dbReference type="GO" id="GO:0006826">
    <property type="term" value="P:iron ion transport"/>
    <property type="evidence" value="ECO:0007669"/>
    <property type="project" value="UniProtKB-KW"/>
</dbReference>
<evidence type="ECO:0000256" key="4">
    <source>
        <dbReference type="ARBA" id="ARBA00022496"/>
    </source>
</evidence>
<keyword evidence="7" id="KW-0408">Iron</keyword>
<evidence type="ECO:0000256" key="7">
    <source>
        <dbReference type="ARBA" id="ARBA00023004"/>
    </source>
</evidence>
<keyword evidence="6 11" id="KW-0067">ATP-binding</keyword>
<dbReference type="RefSeq" id="WP_183413175.1">
    <property type="nucleotide sequence ID" value="NZ_JACHYB010000001.1"/>
</dbReference>
<dbReference type="PANTHER" id="PTHR42771:SF2">
    <property type="entry name" value="IRON(3+)-HYDROXAMATE IMPORT ATP-BINDING PROTEIN FHUC"/>
    <property type="match status" value="1"/>
</dbReference>
<name>A0A7W5DQV3_9PORP</name>
<evidence type="ECO:0000256" key="9">
    <source>
        <dbReference type="ARBA" id="ARBA00023136"/>
    </source>
</evidence>
<keyword evidence="3" id="KW-1003">Cell membrane</keyword>
<feature type="domain" description="ABC transporter" evidence="10">
    <location>
        <begin position="12"/>
        <end position="252"/>
    </location>
</feature>
<dbReference type="InterPro" id="IPR051535">
    <property type="entry name" value="Siderophore_ABC-ATPase"/>
</dbReference>
<dbReference type="AlphaFoldDB" id="A0A7W5DQV3"/>
<dbReference type="PROSITE" id="PS50893">
    <property type="entry name" value="ABC_TRANSPORTER_2"/>
    <property type="match status" value="1"/>
</dbReference>
<keyword evidence="5" id="KW-0547">Nucleotide-binding</keyword>
<dbReference type="InterPro" id="IPR027417">
    <property type="entry name" value="P-loop_NTPase"/>
</dbReference>
<dbReference type="SUPFAM" id="SSF52540">
    <property type="entry name" value="P-loop containing nucleoside triphosphate hydrolases"/>
    <property type="match status" value="1"/>
</dbReference>
<evidence type="ECO:0000313" key="11">
    <source>
        <dbReference type="EMBL" id="MBB3187420.1"/>
    </source>
</evidence>
<comment type="caution">
    <text evidence="11">The sequence shown here is derived from an EMBL/GenBank/DDBJ whole genome shotgun (WGS) entry which is preliminary data.</text>
</comment>
<sequence>MSALNHDSSIELYTENLTIGYARHGHPLMVQEHLQLQLRKGELVCLVGPNGCGKSTLLHTLAGLQKPLAGSIILQDKDLCSYSTPEKAKLLSLTLTDRVEVDKMSVFDLVSMGRYPYTNRFGKFSPDDITTIEQAIEQVHLSEKKKWSLDTLSDGERQRAMIAKVLAQATPVLLFDEPTSHLDLTNRVSTLLLLKTVAKAFQVAVLLSTHELEMAMQLADQIWLMSNESMAVGATEQLIANGSFQHVFQSDLFTFDAMARRFIIHNVPE</sequence>
<dbReference type="Pfam" id="PF00005">
    <property type="entry name" value="ABC_tran"/>
    <property type="match status" value="1"/>
</dbReference>
<protein>
    <submittedName>
        <fullName evidence="11">Iron complex transport system ATP-binding protein</fullName>
    </submittedName>
</protein>
<evidence type="ECO:0000256" key="2">
    <source>
        <dbReference type="ARBA" id="ARBA00022448"/>
    </source>
</evidence>
<evidence type="ECO:0000313" key="12">
    <source>
        <dbReference type="Proteomes" id="UP000544222"/>
    </source>
</evidence>
<reference evidence="11 12" key="1">
    <citation type="submission" date="2020-08" db="EMBL/GenBank/DDBJ databases">
        <title>Genomic Encyclopedia of Type Strains, Phase IV (KMG-IV): sequencing the most valuable type-strain genomes for metagenomic binning, comparative biology and taxonomic classification.</title>
        <authorList>
            <person name="Goeker M."/>
        </authorList>
    </citation>
    <scope>NUCLEOTIDE SEQUENCE [LARGE SCALE GENOMIC DNA]</scope>
    <source>
        <strain evidence="11 12">DSM 27471</strain>
    </source>
</reference>
<keyword evidence="4" id="KW-0410">Iron transport</keyword>
<dbReference type="EMBL" id="JACHYB010000001">
    <property type="protein sequence ID" value="MBB3187420.1"/>
    <property type="molecule type" value="Genomic_DNA"/>
</dbReference>
<evidence type="ECO:0000256" key="8">
    <source>
        <dbReference type="ARBA" id="ARBA00023065"/>
    </source>
</evidence>
<keyword evidence="8" id="KW-0406">Ion transport</keyword>
<evidence type="ECO:0000256" key="5">
    <source>
        <dbReference type="ARBA" id="ARBA00022741"/>
    </source>
</evidence>
<comment type="subcellular location">
    <subcellularLocation>
        <location evidence="1">Cell membrane</location>
        <topology evidence="1">Peripheral membrane protein</topology>
    </subcellularLocation>
</comment>
<dbReference type="SMART" id="SM00382">
    <property type="entry name" value="AAA"/>
    <property type="match status" value="1"/>
</dbReference>
<dbReference type="Gene3D" id="3.40.50.300">
    <property type="entry name" value="P-loop containing nucleotide triphosphate hydrolases"/>
    <property type="match status" value="1"/>
</dbReference>
<keyword evidence="9" id="KW-0472">Membrane</keyword>
<evidence type="ECO:0000256" key="3">
    <source>
        <dbReference type="ARBA" id="ARBA00022475"/>
    </source>
</evidence>
<organism evidence="11 12">
    <name type="scientific">Microbacter margulisiae</name>
    <dbReference type="NCBI Taxonomy" id="1350067"/>
    <lineage>
        <taxon>Bacteria</taxon>
        <taxon>Pseudomonadati</taxon>
        <taxon>Bacteroidota</taxon>
        <taxon>Bacteroidia</taxon>
        <taxon>Bacteroidales</taxon>
        <taxon>Porphyromonadaceae</taxon>
        <taxon>Microbacter</taxon>
    </lineage>
</organism>
<dbReference type="InterPro" id="IPR003593">
    <property type="entry name" value="AAA+_ATPase"/>
</dbReference>